<dbReference type="STRING" id="1073090.A0A1L9SR55"/>
<dbReference type="Gene3D" id="3.30.10.10">
    <property type="entry name" value="Trypsin Inhibitor V, subunit A"/>
    <property type="match status" value="1"/>
</dbReference>
<dbReference type="OrthoDB" id="10013825at2759"/>
<dbReference type="VEuPathDB" id="FungiDB:ASPZODRAFT_22371"/>
<dbReference type="AlphaFoldDB" id="A0A1L9SR55"/>
<accession>A0A1L9SR55</accession>
<reference evidence="2" key="1">
    <citation type="journal article" date="2017" name="Genome Biol.">
        <title>Comparative genomics reveals high biological diversity and specific adaptations in the industrially and medically important fungal genus Aspergillus.</title>
        <authorList>
            <person name="de Vries R.P."/>
            <person name="Riley R."/>
            <person name="Wiebenga A."/>
            <person name="Aguilar-Osorio G."/>
            <person name="Amillis S."/>
            <person name="Uchima C.A."/>
            <person name="Anderluh G."/>
            <person name="Asadollahi M."/>
            <person name="Askin M."/>
            <person name="Barry K."/>
            <person name="Battaglia E."/>
            <person name="Bayram O."/>
            <person name="Benocci T."/>
            <person name="Braus-Stromeyer S.A."/>
            <person name="Caldana C."/>
            <person name="Canovas D."/>
            <person name="Cerqueira G.C."/>
            <person name="Chen F."/>
            <person name="Chen W."/>
            <person name="Choi C."/>
            <person name="Clum A."/>
            <person name="Dos Santos R.A."/>
            <person name="Damasio A.R."/>
            <person name="Diallinas G."/>
            <person name="Emri T."/>
            <person name="Fekete E."/>
            <person name="Flipphi M."/>
            <person name="Freyberg S."/>
            <person name="Gallo A."/>
            <person name="Gournas C."/>
            <person name="Habgood R."/>
            <person name="Hainaut M."/>
            <person name="Harispe M.L."/>
            <person name="Henrissat B."/>
            <person name="Hilden K.S."/>
            <person name="Hope R."/>
            <person name="Hossain A."/>
            <person name="Karabika E."/>
            <person name="Karaffa L."/>
            <person name="Karanyi Z."/>
            <person name="Krasevec N."/>
            <person name="Kuo A."/>
            <person name="Kusch H."/>
            <person name="LaButti K."/>
            <person name="Lagendijk E.L."/>
            <person name="Lapidus A."/>
            <person name="Levasseur A."/>
            <person name="Lindquist E."/>
            <person name="Lipzen A."/>
            <person name="Logrieco A.F."/>
            <person name="MacCabe A."/>
            <person name="Maekelae M.R."/>
            <person name="Malavazi I."/>
            <person name="Melin P."/>
            <person name="Meyer V."/>
            <person name="Mielnichuk N."/>
            <person name="Miskei M."/>
            <person name="Molnar A.P."/>
            <person name="Mule G."/>
            <person name="Ngan C.Y."/>
            <person name="Orejas M."/>
            <person name="Orosz E."/>
            <person name="Ouedraogo J.P."/>
            <person name="Overkamp K.M."/>
            <person name="Park H.-S."/>
            <person name="Perrone G."/>
            <person name="Piumi F."/>
            <person name="Punt P.J."/>
            <person name="Ram A.F."/>
            <person name="Ramon A."/>
            <person name="Rauscher S."/>
            <person name="Record E."/>
            <person name="Riano-Pachon D.M."/>
            <person name="Robert V."/>
            <person name="Roehrig J."/>
            <person name="Ruller R."/>
            <person name="Salamov A."/>
            <person name="Salih N.S."/>
            <person name="Samson R.A."/>
            <person name="Sandor E."/>
            <person name="Sanguinetti M."/>
            <person name="Schuetze T."/>
            <person name="Sepcic K."/>
            <person name="Shelest E."/>
            <person name="Sherlock G."/>
            <person name="Sophianopoulou V."/>
            <person name="Squina F.M."/>
            <person name="Sun H."/>
            <person name="Susca A."/>
            <person name="Todd R.B."/>
            <person name="Tsang A."/>
            <person name="Unkles S.E."/>
            <person name="van de Wiele N."/>
            <person name="van Rossen-Uffink D."/>
            <person name="Oliveira J.V."/>
            <person name="Vesth T.C."/>
            <person name="Visser J."/>
            <person name="Yu J.-H."/>
            <person name="Zhou M."/>
            <person name="Andersen M.R."/>
            <person name="Archer D.B."/>
            <person name="Baker S.E."/>
            <person name="Benoit I."/>
            <person name="Brakhage A.A."/>
            <person name="Braus G.H."/>
            <person name="Fischer R."/>
            <person name="Frisvad J.C."/>
            <person name="Goldman G.H."/>
            <person name="Houbraken J."/>
            <person name="Oakley B."/>
            <person name="Pocsi I."/>
            <person name="Scazzocchio C."/>
            <person name="Seiboth B."/>
            <person name="vanKuyk P.A."/>
            <person name="Wortman J."/>
            <person name="Dyer P.S."/>
            <person name="Grigoriev I.V."/>
        </authorList>
    </citation>
    <scope>NUCLEOTIDE SEQUENCE [LARGE SCALE GENOMIC DNA]</scope>
    <source>
        <strain evidence="2">CBS 506.65</strain>
    </source>
</reference>
<evidence type="ECO:0008006" key="3">
    <source>
        <dbReference type="Google" id="ProtNLM"/>
    </source>
</evidence>
<dbReference type="GeneID" id="34614353"/>
<dbReference type="InterPro" id="IPR021719">
    <property type="entry name" value="Prot_inh_I78"/>
</dbReference>
<evidence type="ECO:0000313" key="1">
    <source>
        <dbReference type="EMBL" id="OJJ49638.1"/>
    </source>
</evidence>
<dbReference type="Pfam" id="PF11720">
    <property type="entry name" value="Inhibitor_I78"/>
    <property type="match status" value="1"/>
</dbReference>
<name>A0A1L9SR55_9EURO</name>
<organism evidence="1 2">
    <name type="scientific">Penicilliopsis zonata CBS 506.65</name>
    <dbReference type="NCBI Taxonomy" id="1073090"/>
    <lineage>
        <taxon>Eukaryota</taxon>
        <taxon>Fungi</taxon>
        <taxon>Dikarya</taxon>
        <taxon>Ascomycota</taxon>
        <taxon>Pezizomycotina</taxon>
        <taxon>Eurotiomycetes</taxon>
        <taxon>Eurotiomycetidae</taxon>
        <taxon>Eurotiales</taxon>
        <taxon>Aspergillaceae</taxon>
        <taxon>Penicilliopsis</taxon>
    </lineage>
</organism>
<dbReference type="PANTHER" id="PTHR39600:SF1">
    <property type="entry name" value="PEPTIDASE INHIBITOR I78 FAMILY PROTEIN"/>
    <property type="match status" value="1"/>
</dbReference>
<proteinExistence type="predicted"/>
<dbReference type="EMBL" id="KV878337">
    <property type="protein sequence ID" value="OJJ49638.1"/>
    <property type="molecule type" value="Genomic_DNA"/>
</dbReference>
<dbReference type="RefSeq" id="XP_022584148.1">
    <property type="nucleotide sequence ID" value="XM_022727889.1"/>
</dbReference>
<gene>
    <name evidence="1" type="ORF">ASPZODRAFT_22371</name>
</gene>
<evidence type="ECO:0000313" key="2">
    <source>
        <dbReference type="Proteomes" id="UP000184188"/>
    </source>
</evidence>
<sequence>MPLVVPGINSSMGNKTDWANKLMGKKITEASADMNSFAKRDLPESHRILRPGDMATRDHKPERLNIHLGEDDTVRDVNYG</sequence>
<dbReference type="PANTHER" id="PTHR39600">
    <property type="entry name" value="PEPTIDASE INHIBITOR I78 FAMILY PROTEIN"/>
    <property type="match status" value="1"/>
</dbReference>
<dbReference type="Proteomes" id="UP000184188">
    <property type="component" value="Unassembled WGS sequence"/>
</dbReference>
<protein>
    <recommendedName>
        <fullName evidence="3">Proteinase inhibitor I78</fullName>
    </recommendedName>
</protein>
<keyword evidence="2" id="KW-1185">Reference proteome</keyword>